<evidence type="ECO:0000313" key="2">
    <source>
        <dbReference type="EMBL" id="PKI37830.1"/>
    </source>
</evidence>
<comment type="caution">
    <text evidence="2">The sequence shown here is derived from an EMBL/GenBank/DDBJ whole genome shotgun (WGS) entry which is preliminary data.</text>
</comment>
<evidence type="ECO:0000256" key="1">
    <source>
        <dbReference type="SAM" id="MobiDB-lite"/>
    </source>
</evidence>
<gene>
    <name evidence="2" type="ORF">CRG98_041780</name>
</gene>
<dbReference type="EMBL" id="PGOL01004300">
    <property type="protein sequence ID" value="PKI37830.1"/>
    <property type="molecule type" value="Genomic_DNA"/>
</dbReference>
<proteinExistence type="predicted"/>
<keyword evidence="3" id="KW-1185">Reference proteome</keyword>
<reference evidence="2 3" key="1">
    <citation type="submission" date="2017-11" db="EMBL/GenBank/DDBJ databases">
        <title>De-novo sequencing of pomegranate (Punica granatum L.) genome.</title>
        <authorList>
            <person name="Akparov Z."/>
            <person name="Amiraslanov A."/>
            <person name="Hajiyeva S."/>
            <person name="Abbasov M."/>
            <person name="Kaur K."/>
            <person name="Hamwieh A."/>
            <person name="Solovyev V."/>
            <person name="Salamov A."/>
            <person name="Braich B."/>
            <person name="Kosarev P."/>
            <person name="Mahmoud A."/>
            <person name="Hajiyev E."/>
            <person name="Babayeva S."/>
            <person name="Izzatullayeva V."/>
            <person name="Mammadov A."/>
            <person name="Mammadov A."/>
            <person name="Sharifova S."/>
            <person name="Ojaghi J."/>
            <person name="Eynullazada K."/>
            <person name="Bayramov B."/>
            <person name="Abdulazimova A."/>
            <person name="Shahmuradov I."/>
        </authorList>
    </citation>
    <scope>NUCLEOTIDE SEQUENCE [LARGE SCALE GENOMIC DNA]</scope>
    <source>
        <strain evidence="3">cv. AG2017</strain>
        <tissue evidence="2">Leaf</tissue>
    </source>
</reference>
<feature type="region of interest" description="Disordered" evidence="1">
    <location>
        <begin position="19"/>
        <end position="61"/>
    </location>
</feature>
<evidence type="ECO:0000313" key="3">
    <source>
        <dbReference type="Proteomes" id="UP000233551"/>
    </source>
</evidence>
<dbReference type="Proteomes" id="UP000233551">
    <property type="component" value="Unassembled WGS sequence"/>
</dbReference>
<dbReference type="AlphaFoldDB" id="A0A2I0I282"/>
<sequence>MGVSSLGSFEASREHLAMRRRAPNLGRSLTEAGEESCGVPGRCESGDRWPREDDEEEEESREFVAIGVTVGDISEAQREELRVGGGDFKVGGEGFNGGRD</sequence>
<accession>A0A2I0I282</accession>
<protein>
    <submittedName>
        <fullName evidence="2">Uncharacterized protein</fullName>
    </submittedName>
</protein>
<organism evidence="2 3">
    <name type="scientific">Punica granatum</name>
    <name type="common">Pomegranate</name>
    <dbReference type="NCBI Taxonomy" id="22663"/>
    <lineage>
        <taxon>Eukaryota</taxon>
        <taxon>Viridiplantae</taxon>
        <taxon>Streptophyta</taxon>
        <taxon>Embryophyta</taxon>
        <taxon>Tracheophyta</taxon>
        <taxon>Spermatophyta</taxon>
        <taxon>Magnoliopsida</taxon>
        <taxon>eudicotyledons</taxon>
        <taxon>Gunneridae</taxon>
        <taxon>Pentapetalae</taxon>
        <taxon>rosids</taxon>
        <taxon>malvids</taxon>
        <taxon>Myrtales</taxon>
        <taxon>Lythraceae</taxon>
        <taxon>Punica</taxon>
    </lineage>
</organism>
<name>A0A2I0I282_PUNGR</name>